<dbReference type="Pfam" id="PF20613">
    <property type="entry name" value="HipA_2"/>
    <property type="match status" value="1"/>
</dbReference>
<keyword evidence="3" id="KW-1185">Reference proteome</keyword>
<name>A0ABU1T8F9_9SPHI</name>
<proteinExistence type="predicted"/>
<dbReference type="Proteomes" id="UP001247620">
    <property type="component" value="Unassembled WGS sequence"/>
</dbReference>
<accession>A0ABU1T8F9</accession>
<dbReference type="RefSeq" id="WP_310093754.1">
    <property type="nucleotide sequence ID" value="NZ_JAVDUU010000002.1"/>
</dbReference>
<evidence type="ECO:0000313" key="3">
    <source>
        <dbReference type="Proteomes" id="UP001247620"/>
    </source>
</evidence>
<protein>
    <recommendedName>
        <fullName evidence="1">HipA-like kinase domain-containing protein</fullName>
    </recommendedName>
</protein>
<evidence type="ECO:0000259" key="1">
    <source>
        <dbReference type="Pfam" id="PF20613"/>
    </source>
</evidence>
<dbReference type="EMBL" id="JAVDUU010000002">
    <property type="protein sequence ID" value="MDR6941692.1"/>
    <property type="molecule type" value="Genomic_DNA"/>
</dbReference>
<organism evidence="2 3">
    <name type="scientific">Mucilaginibacter pocheonensis</name>
    <dbReference type="NCBI Taxonomy" id="398050"/>
    <lineage>
        <taxon>Bacteria</taxon>
        <taxon>Pseudomonadati</taxon>
        <taxon>Bacteroidota</taxon>
        <taxon>Sphingobacteriia</taxon>
        <taxon>Sphingobacteriales</taxon>
        <taxon>Sphingobacteriaceae</taxon>
        <taxon>Mucilaginibacter</taxon>
    </lineage>
</organism>
<feature type="domain" description="HipA-like kinase" evidence="1">
    <location>
        <begin position="41"/>
        <end position="243"/>
    </location>
</feature>
<comment type="caution">
    <text evidence="2">The sequence shown here is derived from an EMBL/GenBank/DDBJ whole genome shotgun (WGS) entry which is preliminary data.</text>
</comment>
<dbReference type="InterPro" id="IPR046748">
    <property type="entry name" value="HipA_2"/>
</dbReference>
<evidence type="ECO:0000313" key="2">
    <source>
        <dbReference type="EMBL" id="MDR6941692.1"/>
    </source>
</evidence>
<gene>
    <name evidence="2" type="ORF">J2W55_001534</name>
</gene>
<sequence>MLKLSHPEYFLPTVHALEPGKVLSSGTTEPQLIRGVCVQTGKKSDYVVKYIRAQRMSPEASGRELIAALIARELDFNVPEPVIINISDEFVELMRGKDNFQVASNSLGFNFGNEYKTGYYPVLKDQPLNESMILKLANLYALDIFISNADRRMEKPNFLTNGDDILVFDHELAFGFALELSFLRNREPWLIRDTDRVWINDNFCYNRMRGNQFDFSTFTNKFSSINDLFWNKLETILPAEWLNEQFFTIKTYLNTLIGEADLFSTELNRILL</sequence>
<reference evidence="2 3" key="1">
    <citation type="submission" date="2023-07" db="EMBL/GenBank/DDBJ databases">
        <title>Sorghum-associated microbial communities from plants grown in Nebraska, USA.</title>
        <authorList>
            <person name="Schachtman D."/>
        </authorList>
    </citation>
    <scope>NUCLEOTIDE SEQUENCE [LARGE SCALE GENOMIC DNA]</scope>
    <source>
        <strain evidence="2 3">3262</strain>
    </source>
</reference>